<feature type="compositionally biased region" description="Basic residues" evidence="2">
    <location>
        <begin position="782"/>
        <end position="818"/>
    </location>
</feature>
<name>A0ABC8SK57_9AQUA</name>
<feature type="compositionally biased region" description="Basic residues" evidence="2">
    <location>
        <begin position="260"/>
        <end position="311"/>
    </location>
</feature>
<feature type="compositionally biased region" description="Basic and acidic residues" evidence="2">
    <location>
        <begin position="180"/>
        <end position="192"/>
    </location>
</feature>
<dbReference type="InterPro" id="IPR036483">
    <property type="entry name" value="PWI_dom_sf"/>
</dbReference>
<dbReference type="Gene3D" id="1.20.1390.10">
    <property type="entry name" value="PWI domain"/>
    <property type="match status" value="1"/>
</dbReference>
<feature type="compositionally biased region" description="Basic and acidic residues" evidence="2">
    <location>
        <begin position="612"/>
        <end position="653"/>
    </location>
</feature>
<dbReference type="EMBL" id="CAUOFW020002614">
    <property type="protein sequence ID" value="CAK9154977.1"/>
    <property type="molecule type" value="Genomic_DNA"/>
</dbReference>
<dbReference type="InterPro" id="IPR002483">
    <property type="entry name" value="PWI_dom"/>
</dbReference>
<reference evidence="5 6" key="1">
    <citation type="submission" date="2024-02" db="EMBL/GenBank/DDBJ databases">
        <authorList>
            <person name="Vignale AGUSTIN F."/>
            <person name="Sosa J E."/>
            <person name="Modenutti C."/>
        </authorList>
    </citation>
    <scope>NUCLEOTIDE SEQUENCE [LARGE SCALE GENOMIC DNA]</scope>
</reference>
<comment type="caution">
    <text evidence="5">The sequence shown here is derived from an EMBL/GenBank/DDBJ whole genome shotgun (WGS) entry which is preliminary data.</text>
</comment>
<feature type="domain" description="PWI" evidence="3">
    <location>
        <begin position="27"/>
        <end position="125"/>
    </location>
</feature>
<dbReference type="PROSITE" id="PS51025">
    <property type="entry name" value="PWI"/>
    <property type="match status" value="1"/>
</dbReference>
<protein>
    <recommendedName>
        <fullName evidence="3">PWI domain-containing protein</fullName>
    </recommendedName>
</protein>
<dbReference type="PANTHER" id="PTHR23148">
    <property type="entry name" value="SERINE/ARGININE REGULATED NUCLEAR MATRIX PROTEIN"/>
    <property type="match status" value="1"/>
</dbReference>
<evidence type="ECO:0000256" key="1">
    <source>
        <dbReference type="ARBA" id="ARBA00022664"/>
    </source>
</evidence>
<dbReference type="EMBL" id="CAUOFW020001203">
    <property type="protein sequence ID" value="CAK9142166.1"/>
    <property type="molecule type" value="Genomic_DNA"/>
</dbReference>
<feature type="compositionally biased region" description="Basic and acidic residues" evidence="2">
    <location>
        <begin position="677"/>
        <end position="718"/>
    </location>
</feature>
<dbReference type="PANTHER" id="PTHR23148:SF0">
    <property type="entry name" value="SERINE_ARGININE REPETITIVE MATRIX PROTEIN 1"/>
    <property type="match status" value="1"/>
</dbReference>
<feature type="compositionally biased region" description="Low complexity" evidence="2">
    <location>
        <begin position="416"/>
        <end position="440"/>
    </location>
</feature>
<dbReference type="AlphaFoldDB" id="A0ABC8SK57"/>
<sequence>MSGGFFRGTSADQDTRFSNKQAKLLKSQKFAPELDHQVDMTKVKMDVMRPWIAHRVTELLGFEDEVLINFIYGLLDAKKVNGKEVQIALTGFMEKNTGKFMKELWSLLLSAQNNSSGVPQQFLDAKEEETRKKMAETDRIANEIRRKKEKEALELEQENTKKKDGEVDMLRANIAAFEPRSADEKDTSERNGSRGRSRVSKSPHSAGRPLSPRGTHSRSISKSFSNSRSCSKSRSRSGSEPRGRSISSGRMYHSSPRRSVTPRRRHSPRKSLSPPKHRSSNSRRRSTSRSWRRSPSPVRHKFRSPIRRRSRSPMWRSPVRHRSRSPVWRRSRSPVRNRPRSPIRRRSRTPMRRRSVTPVRRRSQTPVRRRSPMPVRRRSPSPARLRYRRSPSTPRRRSPSLHRNRSPVLHRRRSPTPRYRSPSPQEWSSSSPVRCMSPSPIRRSPKLKQRSSMQSPRGTRRTHEKHSPVRRAFPRETGEGSDLFERRPPVSSMSPQRDRRNHNDIHRKVPPLRRSVSKSPSVSESPTAARKGSANEDGRSRSPYKSPVKQTKIQMTRDGSSSPAPRARGREPHHDSAETSAEEKETSYAREDRDQKLKYSGKRPSHSSAAGELKDKLEKVRPKNKYSPERVASHRSDETWGHPEGKELRKQGQETKSGNLPELLHPAVPVPRGSPAIDKDTLKSERDPESYRRGGYKADRKNHSPSKDIKDSDQRQKSETVLNLAKKVENNRRGFMDSGSEESDKHKAQVKEKRKHKRSERQEVASDDDSSSDSQIVERKEAKRRRKEEKRLRKEQRRHRREERHRRREERRAERRKLKLVDTVTLLPDSEKNHDDSTDGEHVKRLKSHASYAEENESEQKRLEIELREKALKKLRAKKGVGH</sequence>
<accession>A0ABC8SK57</accession>
<dbReference type="GO" id="GO:0006397">
    <property type="term" value="P:mRNA processing"/>
    <property type="evidence" value="ECO:0007669"/>
    <property type="project" value="UniProtKB-KW"/>
</dbReference>
<feature type="compositionally biased region" description="Low complexity" evidence="2">
    <location>
        <begin position="217"/>
        <end position="236"/>
    </location>
</feature>
<feature type="compositionally biased region" description="Low complexity" evidence="2">
    <location>
        <begin position="512"/>
        <end position="526"/>
    </location>
</feature>
<evidence type="ECO:0000313" key="6">
    <source>
        <dbReference type="Proteomes" id="UP001642360"/>
    </source>
</evidence>
<feature type="compositionally biased region" description="Basic and acidic residues" evidence="2">
    <location>
        <begin position="742"/>
        <end position="751"/>
    </location>
</feature>
<proteinExistence type="predicted"/>
<feature type="region of interest" description="Disordered" evidence="2">
    <location>
        <begin position="174"/>
        <end position="860"/>
    </location>
</feature>
<keyword evidence="6" id="KW-1185">Reference proteome</keyword>
<feature type="compositionally biased region" description="Basic and acidic residues" evidence="2">
    <location>
        <begin position="726"/>
        <end position="735"/>
    </location>
</feature>
<dbReference type="InterPro" id="IPR052225">
    <property type="entry name" value="Ser/Arg_repetitive_matrix"/>
</dbReference>
<evidence type="ECO:0000256" key="2">
    <source>
        <dbReference type="SAM" id="MobiDB-lite"/>
    </source>
</evidence>
<dbReference type="SMART" id="SM00311">
    <property type="entry name" value="PWI"/>
    <property type="match status" value="1"/>
</dbReference>
<feature type="compositionally biased region" description="Basic and acidic residues" evidence="2">
    <location>
        <begin position="829"/>
        <end position="843"/>
    </location>
</feature>
<feature type="compositionally biased region" description="Basic and acidic residues" evidence="2">
    <location>
        <begin position="473"/>
        <end position="488"/>
    </location>
</feature>
<feature type="compositionally biased region" description="Basic residues" evidence="2">
    <location>
        <begin position="318"/>
        <end position="415"/>
    </location>
</feature>
<dbReference type="SUPFAM" id="SSF101233">
    <property type="entry name" value="PWI domain"/>
    <property type="match status" value="1"/>
</dbReference>
<evidence type="ECO:0000313" key="5">
    <source>
        <dbReference type="EMBL" id="CAK9154977.1"/>
    </source>
</evidence>
<dbReference type="Pfam" id="PF01480">
    <property type="entry name" value="PWI"/>
    <property type="match status" value="1"/>
</dbReference>
<feature type="compositionally biased region" description="Basic and acidic residues" evidence="2">
    <location>
        <begin position="496"/>
        <end position="507"/>
    </location>
</feature>
<keyword evidence="1" id="KW-0507">mRNA processing</keyword>
<feature type="compositionally biased region" description="Basic and acidic residues" evidence="2">
    <location>
        <begin position="568"/>
        <end position="597"/>
    </location>
</feature>
<evidence type="ECO:0000259" key="3">
    <source>
        <dbReference type="PROSITE" id="PS51025"/>
    </source>
</evidence>
<evidence type="ECO:0000313" key="4">
    <source>
        <dbReference type="EMBL" id="CAK9142166.1"/>
    </source>
</evidence>
<dbReference type="Proteomes" id="UP001642360">
    <property type="component" value="Unassembled WGS sequence"/>
</dbReference>
<feature type="compositionally biased region" description="Polar residues" evidence="2">
    <location>
        <begin position="548"/>
        <end position="563"/>
    </location>
</feature>
<organism evidence="5 6">
    <name type="scientific">Ilex paraguariensis</name>
    <name type="common">yerba mate</name>
    <dbReference type="NCBI Taxonomy" id="185542"/>
    <lineage>
        <taxon>Eukaryota</taxon>
        <taxon>Viridiplantae</taxon>
        <taxon>Streptophyta</taxon>
        <taxon>Embryophyta</taxon>
        <taxon>Tracheophyta</taxon>
        <taxon>Spermatophyta</taxon>
        <taxon>Magnoliopsida</taxon>
        <taxon>eudicotyledons</taxon>
        <taxon>Gunneridae</taxon>
        <taxon>Pentapetalae</taxon>
        <taxon>asterids</taxon>
        <taxon>campanulids</taxon>
        <taxon>Aquifoliales</taxon>
        <taxon>Aquifoliaceae</taxon>
        <taxon>Ilex</taxon>
    </lineage>
</organism>
<gene>
    <name evidence="5" type="ORF">ILEXP_LOCUS23349</name>
    <name evidence="4" type="ORF">ILEXP_LOCUS9821</name>
</gene>